<evidence type="ECO:0000259" key="1">
    <source>
        <dbReference type="Pfam" id="PF18701"/>
    </source>
</evidence>
<dbReference type="AlphaFoldDB" id="A0AAV0Y448"/>
<proteinExistence type="predicted"/>
<organism evidence="2 3">
    <name type="scientific">Macrosiphum euphorbiae</name>
    <name type="common">potato aphid</name>
    <dbReference type="NCBI Taxonomy" id="13131"/>
    <lineage>
        <taxon>Eukaryota</taxon>
        <taxon>Metazoa</taxon>
        <taxon>Ecdysozoa</taxon>
        <taxon>Arthropoda</taxon>
        <taxon>Hexapoda</taxon>
        <taxon>Insecta</taxon>
        <taxon>Pterygota</taxon>
        <taxon>Neoptera</taxon>
        <taxon>Paraneoptera</taxon>
        <taxon>Hemiptera</taxon>
        <taxon>Sternorrhyncha</taxon>
        <taxon>Aphidomorpha</taxon>
        <taxon>Aphidoidea</taxon>
        <taxon>Aphididae</taxon>
        <taxon>Macrosiphini</taxon>
        <taxon>Macrosiphum</taxon>
    </lineage>
</organism>
<comment type="caution">
    <text evidence="2">The sequence shown here is derived from an EMBL/GenBank/DDBJ whole genome shotgun (WGS) entry which is preliminary data.</text>
</comment>
<feature type="domain" description="DUF5641" evidence="1">
    <location>
        <begin position="118"/>
        <end position="150"/>
    </location>
</feature>
<dbReference type="Gene3D" id="3.30.420.10">
    <property type="entry name" value="Ribonuclease H-like superfamily/Ribonuclease H"/>
    <property type="match status" value="1"/>
</dbReference>
<gene>
    <name evidence="2" type="ORF">MEUPH1_LOCUS29109</name>
</gene>
<accession>A0AAV0Y448</accession>
<evidence type="ECO:0000313" key="3">
    <source>
        <dbReference type="Proteomes" id="UP001160148"/>
    </source>
</evidence>
<dbReference type="InterPro" id="IPR036397">
    <property type="entry name" value="RNaseH_sf"/>
</dbReference>
<protein>
    <recommendedName>
        <fullName evidence="1">DUF5641 domain-containing protein</fullName>
    </recommendedName>
</protein>
<name>A0AAV0Y448_9HEMI</name>
<sequence length="154" mass="17179">MYSDNALNTFCLPREIDWHFIPPASPHFGGIWEANIKSFEAQLNSRPLCPASMEATDYSALTPGHFLLGKAPMSLPEVDIPEPTPTNRLTSNGINGPLPSLTSKSTISFSSRKKIWLEVHPNPADHFVRVVTLKTKDSVLKRPINKLIRLPIEH</sequence>
<evidence type="ECO:0000313" key="2">
    <source>
        <dbReference type="EMBL" id="CAI6375640.1"/>
    </source>
</evidence>
<dbReference type="Proteomes" id="UP001160148">
    <property type="component" value="Unassembled WGS sequence"/>
</dbReference>
<dbReference type="Pfam" id="PF18701">
    <property type="entry name" value="DUF5641"/>
    <property type="match status" value="1"/>
</dbReference>
<keyword evidence="3" id="KW-1185">Reference proteome</keyword>
<reference evidence="2 3" key="1">
    <citation type="submission" date="2023-01" db="EMBL/GenBank/DDBJ databases">
        <authorList>
            <person name="Whitehead M."/>
        </authorList>
    </citation>
    <scope>NUCLEOTIDE SEQUENCE [LARGE SCALE GENOMIC DNA]</scope>
</reference>
<dbReference type="InterPro" id="IPR040676">
    <property type="entry name" value="DUF5641"/>
</dbReference>
<dbReference type="GO" id="GO:0003676">
    <property type="term" value="F:nucleic acid binding"/>
    <property type="evidence" value="ECO:0007669"/>
    <property type="project" value="InterPro"/>
</dbReference>
<dbReference type="EMBL" id="CARXXK010001350">
    <property type="protein sequence ID" value="CAI6375640.1"/>
    <property type="molecule type" value="Genomic_DNA"/>
</dbReference>